<keyword evidence="12" id="KW-1185">Reference proteome</keyword>
<sequence length="175" mass="19328">MTVRWTQRYPRWTWLVAVAILLALDQASKSFFSTTLALGESVPVTDWLNFVHVLNKGAAFSFLADAGGWQRWFFIGVSTLVVGAVSVMCLTQEVGPLDRWVGAFVAGGGGGNLVDRVQIGAVVDFLDFHWRGIHWPAFNLADVFVVCAALVWCIASMKAPPRQPKPQKTAEELHR</sequence>
<comment type="similarity">
    <text evidence="1 9 10">Belongs to the peptidase A8 family.</text>
</comment>
<comment type="function">
    <text evidence="9">This protein specifically catalyzes the removal of signal peptides from prolipoproteins.</text>
</comment>
<evidence type="ECO:0000256" key="9">
    <source>
        <dbReference type="HAMAP-Rule" id="MF_00161"/>
    </source>
</evidence>
<evidence type="ECO:0000313" key="12">
    <source>
        <dbReference type="Proteomes" id="UP001596501"/>
    </source>
</evidence>
<evidence type="ECO:0000256" key="1">
    <source>
        <dbReference type="ARBA" id="ARBA00006139"/>
    </source>
</evidence>
<protein>
    <recommendedName>
        <fullName evidence="9">Lipoprotein signal peptidase</fullName>
        <ecNumber evidence="9">3.4.23.36</ecNumber>
    </recommendedName>
    <alternativeName>
        <fullName evidence="9">Prolipoprotein signal peptidase</fullName>
    </alternativeName>
    <alternativeName>
        <fullName evidence="9">Signal peptidase II</fullName>
        <shortName evidence="9">SPase II</shortName>
    </alternativeName>
</protein>
<name>A0ABW2QMN9_9BURK</name>
<dbReference type="NCBIfam" id="TIGR00077">
    <property type="entry name" value="lspA"/>
    <property type="match status" value="1"/>
</dbReference>
<feature type="transmembrane region" description="Helical" evidence="9">
    <location>
        <begin position="72"/>
        <end position="90"/>
    </location>
</feature>
<dbReference type="HAMAP" id="MF_00161">
    <property type="entry name" value="LspA"/>
    <property type="match status" value="1"/>
</dbReference>
<evidence type="ECO:0000256" key="3">
    <source>
        <dbReference type="ARBA" id="ARBA00022670"/>
    </source>
</evidence>
<keyword evidence="3 9" id="KW-0645">Protease</keyword>
<dbReference type="Proteomes" id="UP001596501">
    <property type="component" value="Unassembled WGS sequence"/>
</dbReference>
<accession>A0ABW2QMN9</accession>
<dbReference type="PANTHER" id="PTHR33695">
    <property type="entry name" value="LIPOPROTEIN SIGNAL PEPTIDASE"/>
    <property type="match status" value="1"/>
</dbReference>
<keyword evidence="5 9" id="KW-0064">Aspartyl protease</keyword>
<evidence type="ECO:0000256" key="7">
    <source>
        <dbReference type="ARBA" id="ARBA00022989"/>
    </source>
</evidence>
<dbReference type="EMBL" id="JBHTCA010000014">
    <property type="protein sequence ID" value="MFC7410369.1"/>
    <property type="molecule type" value="Genomic_DNA"/>
</dbReference>
<dbReference type="GO" id="GO:0004190">
    <property type="term" value="F:aspartic-type endopeptidase activity"/>
    <property type="evidence" value="ECO:0007669"/>
    <property type="project" value="UniProtKB-EC"/>
</dbReference>
<dbReference type="EC" id="3.4.23.36" evidence="9"/>
<comment type="catalytic activity">
    <reaction evidence="9">
        <text>Release of signal peptides from bacterial membrane prolipoproteins. Hydrolyzes -Xaa-Yaa-Zaa-|-(S,diacylglyceryl)Cys-, in which Xaa is hydrophobic (preferably Leu), and Yaa (Ala or Ser) and Zaa (Gly or Ala) have small, neutral side chains.</text>
        <dbReference type="EC" id="3.4.23.36"/>
    </reaction>
</comment>
<comment type="caution">
    <text evidence="9">Lacks conserved residue(s) required for the propagation of feature annotation.</text>
</comment>
<comment type="pathway">
    <text evidence="9">Protein modification; lipoprotein biosynthesis (signal peptide cleavage).</text>
</comment>
<proteinExistence type="inferred from homology"/>
<dbReference type="Pfam" id="PF01252">
    <property type="entry name" value="Peptidase_A8"/>
    <property type="match status" value="1"/>
</dbReference>
<keyword evidence="4 9" id="KW-0812">Transmembrane</keyword>
<reference evidence="12" key="1">
    <citation type="journal article" date="2019" name="Int. J. Syst. Evol. Microbiol.">
        <title>The Global Catalogue of Microorganisms (GCM) 10K type strain sequencing project: providing services to taxonomists for standard genome sequencing and annotation.</title>
        <authorList>
            <consortium name="The Broad Institute Genomics Platform"/>
            <consortium name="The Broad Institute Genome Sequencing Center for Infectious Disease"/>
            <person name="Wu L."/>
            <person name="Ma J."/>
        </authorList>
    </citation>
    <scope>NUCLEOTIDE SEQUENCE [LARGE SCALE GENOMIC DNA]</scope>
    <source>
        <strain evidence="12">CGMCC 1.12371</strain>
    </source>
</reference>
<evidence type="ECO:0000256" key="2">
    <source>
        <dbReference type="ARBA" id="ARBA00022475"/>
    </source>
</evidence>
<comment type="caution">
    <text evidence="11">The sequence shown here is derived from an EMBL/GenBank/DDBJ whole genome shotgun (WGS) entry which is preliminary data.</text>
</comment>
<comment type="subcellular location">
    <subcellularLocation>
        <location evidence="9">Cell membrane</location>
        <topology evidence="9">Multi-pass membrane protein</topology>
    </subcellularLocation>
</comment>
<keyword evidence="6 9" id="KW-0378">Hydrolase</keyword>
<dbReference type="PANTHER" id="PTHR33695:SF1">
    <property type="entry name" value="LIPOPROTEIN SIGNAL PEPTIDASE"/>
    <property type="match status" value="1"/>
</dbReference>
<keyword evidence="7 9" id="KW-1133">Transmembrane helix</keyword>
<gene>
    <name evidence="9 11" type="primary">lspA</name>
    <name evidence="11" type="ORF">ACFQPB_16000</name>
</gene>
<keyword evidence="8 9" id="KW-0472">Membrane</keyword>
<dbReference type="PRINTS" id="PR00781">
    <property type="entry name" value="LIPOSIGPTASE"/>
</dbReference>
<feature type="active site" evidence="9">
    <location>
        <position position="142"/>
    </location>
</feature>
<evidence type="ECO:0000256" key="4">
    <source>
        <dbReference type="ARBA" id="ARBA00022692"/>
    </source>
</evidence>
<evidence type="ECO:0000256" key="5">
    <source>
        <dbReference type="ARBA" id="ARBA00022750"/>
    </source>
</evidence>
<dbReference type="InterPro" id="IPR001872">
    <property type="entry name" value="Peptidase_A8"/>
</dbReference>
<evidence type="ECO:0000313" key="11">
    <source>
        <dbReference type="EMBL" id="MFC7410369.1"/>
    </source>
</evidence>
<organism evidence="11 12">
    <name type="scientific">Hydrogenophaga atypica</name>
    <dbReference type="NCBI Taxonomy" id="249409"/>
    <lineage>
        <taxon>Bacteria</taxon>
        <taxon>Pseudomonadati</taxon>
        <taxon>Pseudomonadota</taxon>
        <taxon>Betaproteobacteria</taxon>
        <taxon>Burkholderiales</taxon>
        <taxon>Comamonadaceae</taxon>
        <taxon>Hydrogenophaga</taxon>
    </lineage>
</organism>
<dbReference type="RefSeq" id="WP_382225332.1">
    <property type="nucleotide sequence ID" value="NZ_JBHTCA010000014.1"/>
</dbReference>
<feature type="transmembrane region" description="Helical" evidence="9">
    <location>
        <begin position="134"/>
        <end position="155"/>
    </location>
</feature>
<evidence type="ECO:0000256" key="8">
    <source>
        <dbReference type="ARBA" id="ARBA00023136"/>
    </source>
</evidence>
<evidence type="ECO:0000256" key="6">
    <source>
        <dbReference type="ARBA" id="ARBA00022801"/>
    </source>
</evidence>
<feature type="active site" evidence="9">
    <location>
        <position position="124"/>
    </location>
</feature>
<evidence type="ECO:0000256" key="10">
    <source>
        <dbReference type="RuleBase" id="RU004181"/>
    </source>
</evidence>
<keyword evidence="2 9" id="KW-1003">Cell membrane</keyword>